<dbReference type="GO" id="GO:0050178">
    <property type="term" value="F:phenylpyruvate tautomerase activity"/>
    <property type="evidence" value="ECO:0007669"/>
    <property type="project" value="UniProtKB-EC"/>
</dbReference>
<organism evidence="13 14">
    <name type="scientific">Eimeria maxima</name>
    <name type="common">Coccidian parasite</name>
    <dbReference type="NCBI Taxonomy" id="5804"/>
    <lineage>
        <taxon>Eukaryota</taxon>
        <taxon>Sar</taxon>
        <taxon>Alveolata</taxon>
        <taxon>Apicomplexa</taxon>
        <taxon>Conoidasida</taxon>
        <taxon>Coccidia</taxon>
        <taxon>Eucoccidiorida</taxon>
        <taxon>Eimeriorina</taxon>
        <taxon>Eimeriidae</taxon>
        <taxon>Eimeria</taxon>
    </lineage>
</organism>
<evidence type="ECO:0000256" key="7">
    <source>
        <dbReference type="ARBA" id="ARBA00036823"/>
    </source>
</evidence>
<reference evidence="13" key="1">
    <citation type="submission" date="2013-10" db="EMBL/GenBank/DDBJ databases">
        <title>Genomic analysis of the causative agents of coccidiosis in chickens.</title>
        <authorList>
            <person name="Reid A.J."/>
            <person name="Blake D."/>
            <person name="Billington K."/>
            <person name="Browne H."/>
            <person name="Dunn M."/>
            <person name="Hung S."/>
            <person name="Kawahara F."/>
            <person name="Miranda-Saavedra D."/>
            <person name="Mourier T."/>
            <person name="Nagra H."/>
            <person name="Otto T.D."/>
            <person name="Rawlings N."/>
            <person name="Sanchez A."/>
            <person name="Sanders M."/>
            <person name="Subramaniam C."/>
            <person name="Tay Y."/>
            <person name="Dear P."/>
            <person name="Doerig C."/>
            <person name="Gruber A."/>
            <person name="Parkinson J."/>
            <person name="Shirley M."/>
            <person name="Wan K.L."/>
            <person name="Berriman M."/>
            <person name="Tomley F."/>
            <person name="Pain A."/>
        </authorList>
    </citation>
    <scope>NUCLEOTIDE SEQUENCE [LARGE SCALE GENOMIC DNA]</scope>
    <source>
        <strain evidence="13">Weybridge</strain>
    </source>
</reference>
<dbReference type="InterPro" id="IPR001398">
    <property type="entry name" value="Macrophage_inhib_fac"/>
</dbReference>
<evidence type="ECO:0000256" key="6">
    <source>
        <dbReference type="ARBA" id="ARBA00036735"/>
    </source>
</evidence>
<evidence type="ECO:0000256" key="11">
    <source>
        <dbReference type="ARBA" id="ARBA00041912"/>
    </source>
</evidence>
<accession>U6M728</accession>
<dbReference type="RefSeq" id="XP_013334910.1">
    <property type="nucleotide sequence ID" value="XM_013479456.1"/>
</dbReference>
<dbReference type="SUPFAM" id="SSF55331">
    <property type="entry name" value="Tautomerase/MIF"/>
    <property type="match status" value="1"/>
</dbReference>
<evidence type="ECO:0000256" key="8">
    <source>
        <dbReference type="ARBA" id="ARBA00038932"/>
    </source>
</evidence>
<evidence type="ECO:0000313" key="13">
    <source>
        <dbReference type="EMBL" id="CDJ58264.1"/>
    </source>
</evidence>
<dbReference type="InterPro" id="IPR014347">
    <property type="entry name" value="Tautomerase/MIF_sf"/>
</dbReference>
<sequence>MPLCQIVSNVNFEKATADAFLSAVEGSLSKILGKPTQYINVSITHGQMRHGGSADPAASVCISSIGGISTRTNNMICVEVATHCQKHLGIPVERVFFCFNDVSGANVGIGTSVFA</sequence>
<evidence type="ECO:0000256" key="2">
    <source>
        <dbReference type="ARBA" id="ARBA00005851"/>
    </source>
</evidence>
<dbReference type="Proteomes" id="UP000030763">
    <property type="component" value="Unassembled WGS sequence"/>
</dbReference>
<dbReference type="AlphaFoldDB" id="U6M728"/>
<reference evidence="13" key="2">
    <citation type="submission" date="2013-10" db="EMBL/GenBank/DDBJ databases">
        <authorList>
            <person name="Aslett M."/>
        </authorList>
    </citation>
    <scope>NUCLEOTIDE SEQUENCE [LARGE SCALE GENOMIC DNA]</scope>
    <source>
        <strain evidence="13">Weybridge</strain>
    </source>
</reference>
<comment type="similarity">
    <text evidence="2">Belongs to the MIF family.</text>
</comment>
<keyword evidence="5" id="KW-0413">Isomerase</keyword>
<name>U6M728_EIMMA</name>
<keyword evidence="4" id="KW-0964">Secreted</keyword>
<evidence type="ECO:0000256" key="3">
    <source>
        <dbReference type="ARBA" id="ARBA00022514"/>
    </source>
</evidence>
<dbReference type="GO" id="GO:0005615">
    <property type="term" value="C:extracellular space"/>
    <property type="evidence" value="ECO:0007669"/>
    <property type="project" value="UniProtKB-KW"/>
</dbReference>
<keyword evidence="14" id="KW-1185">Reference proteome</keyword>
<protein>
    <recommendedName>
        <fullName evidence="12">L-dopachrome isomerase</fullName>
        <ecNumber evidence="9">5.3.2.1</ecNumber>
        <ecNumber evidence="8">5.3.3.12</ecNumber>
    </recommendedName>
    <alternativeName>
        <fullName evidence="10">L-dopachrome tautomerase</fullName>
    </alternativeName>
    <alternativeName>
        <fullName evidence="11">Phenylpyruvate tautomerase</fullName>
    </alternativeName>
</protein>
<evidence type="ECO:0000256" key="9">
    <source>
        <dbReference type="ARBA" id="ARBA00039086"/>
    </source>
</evidence>
<evidence type="ECO:0000256" key="4">
    <source>
        <dbReference type="ARBA" id="ARBA00022525"/>
    </source>
</evidence>
<evidence type="ECO:0000256" key="5">
    <source>
        <dbReference type="ARBA" id="ARBA00023235"/>
    </source>
</evidence>
<evidence type="ECO:0000256" key="12">
    <source>
        <dbReference type="ARBA" id="ARBA00042730"/>
    </source>
</evidence>
<keyword evidence="3" id="KW-0202">Cytokine</keyword>
<dbReference type="Pfam" id="PF01187">
    <property type="entry name" value="MIF"/>
    <property type="match status" value="1"/>
</dbReference>
<dbReference type="GO" id="GO:0004167">
    <property type="term" value="F:dopachrome isomerase activity"/>
    <property type="evidence" value="ECO:0007669"/>
    <property type="project" value="UniProtKB-EC"/>
</dbReference>
<dbReference type="EC" id="5.3.3.12" evidence="8"/>
<proteinExistence type="inferred from homology"/>
<evidence type="ECO:0000256" key="10">
    <source>
        <dbReference type="ARBA" id="ARBA00041631"/>
    </source>
</evidence>
<dbReference type="GO" id="GO:0005125">
    <property type="term" value="F:cytokine activity"/>
    <property type="evidence" value="ECO:0007669"/>
    <property type="project" value="UniProtKB-KW"/>
</dbReference>
<dbReference type="VEuPathDB" id="ToxoDB:EMWEY_00049210"/>
<dbReference type="GeneID" id="25338907"/>
<evidence type="ECO:0000256" key="1">
    <source>
        <dbReference type="ARBA" id="ARBA00004613"/>
    </source>
</evidence>
<dbReference type="EMBL" id="HG719567">
    <property type="protein sequence ID" value="CDJ58264.1"/>
    <property type="molecule type" value="Genomic_DNA"/>
</dbReference>
<gene>
    <name evidence="13" type="ORF">EMWEY_00049210</name>
</gene>
<dbReference type="OMA" id="YINFFDM"/>
<dbReference type="EC" id="5.3.2.1" evidence="9"/>
<evidence type="ECO:0000313" key="14">
    <source>
        <dbReference type="Proteomes" id="UP000030763"/>
    </source>
</evidence>
<comment type="catalytic activity">
    <reaction evidence="6">
        <text>3-phenylpyruvate = enol-phenylpyruvate</text>
        <dbReference type="Rhea" id="RHEA:17097"/>
        <dbReference type="ChEBI" id="CHEBI:16815"/>
        <dbReference type="ChEBI" id="CHEBI:18005"/>
        <dbReference type="EC" id="5.3.2.1"/>
    </reaction>
</comment>
<dbReference type="Gene3D" id="3.30.429.10">
    <property type="entry name" value="Macrophage Migration Inhibitory Factor"/>
    <property type="match status" value="1"/>
</dbReference>
<dbReference type="PANTHER" id="PTHR11954:SF6">
    <property type="entry name" value="MACROPHAGE MIGRATION INHIBITORY FACTOR"/>
    <property type="match status" value="1"/>
</dbReference>
<dbReference type="PANTHER" id="PTHR11954">
    <property type="entry name" value="D-DOPACHROME DECARBOXYLASE"/>
    <property type="match status" value="1"/>
</dbReference>
<comment type="subcellular location">
    <subcellularLocation>
        <location evidence="1">Secreted</location>
    </subcellularLocation>
</comment>
<dbReference type="OrthoDB" id="255819at2759"/>
<comment type="catalytic activity">
    <reaction evidence="7">
        <text>L-dopachrome = 5,6-dihydroxyindole-2-carboxylate</text>
        <dbReference type="Rhea" id="RHEA:13041"/>
        <dbReference type="ChEBI" id="CHEBI:16875"/>
        <dbReference type="ChEBI" id="CHEBI:57509"/>
        <dbReference type="EC" id="5.3.3.12"/>
    </reaction>
</comment>